<evidence type="ECO:0000256" key="2">
    <source>
        <dbReference type="ARBA" id="ARBA00022803"/>
    </source>
</evidence>
<dbReference type="GO" id="GO:0046813">
    <property type="term" value="P:receptor-mediated virion attachment to host cell"/>
    <property type="evidence" value="ECO:0007669"/>
    <property type="project" value="TreeGrafter"/>
</dbReference>
<dbReference type="Proteomes" id="UP001232063">
    <property type="component" value="Unassembled WGS sequence"/>
</dbReference>
<feature type="repeat" description="TPR" evidence="3">
    <location>
        <begin position="161"/>
        <end position="194"/>
    </location>
</feature>
<dbReference type="EMBL" id="JASJOU010000005">
    <property type="protein sequence ID" value="MDJ1502342.1"/>
    <property type="molecule type" value="Genomic_DNA"/>
</dbReference>
<sequence>MRKFIFVFMGMLAMMLVGQKGTAQTINEGLNYLDLDKFASAGNVFKTLVKNKPTGENNFYLGYYYIQVGELDSAKAQFEKGVAADPKNGLSYVGLGSLLLKQGKKAEAKAQFDQAKTVTKSKNADVFYRIGEAYVSYEGNTDPVEAVTNAEQALKLNKNLADAYVVIGDAALQKLDGTTAANNYDKAIGLNPKLLKTHVRLGNLFVRSKNLNAAREKYNEAIAADANYAPAYRELADLYYLARQYDKALENMEKYISLADKSPANQFRYAGFLILVEKYQQSLDILATLKNQYSNSAVYNRLMGYASYETNQCPQGLEYLNKYFTLVKPEGILGSDYEYLGKLEICNGGDTTKALENIVKGAKIDTNRVAGLRDVAQKFFDGKAYVKSAEAIQQYIASPGKKVNANDYYLSGLANYYANDFVKADSAFGTMITMLEAPKQIIGYQWRAKTRAKEDADGTQGIAESDYQKFFELVDAEADKTKYKREVSNGYFYLAILNLKKYKDLAKAHEYANKMLTLDPADKRAKNVLTFTQKDLDPKAAAPAKATTSKTQPKTK</sequence>
<evidence type="ECO:0000256" key="3">
    <source>
        <dbReference type="PROSITE-ProRule" id="PRU00339"/>
    </source>
</evidence>
<dbReference type="PANTHER" id="PTHR44858:SF1">
    <property type="entry name" value="UDP-N-ACETYLGLUCOSAMINE--PEPTIDE N-ACETYLGLUCOSAMINYLTRANSFERASE SPINDLY-RELATED"/>
    <property type="match status" value="1"/>
</dbReference>
<evidence type="ECO:0000256" key="1">
    <source>
        <dbReference type="ARBA" id="ARBA00022737"/>
    </source>
</evidence>
<evidence type="ECO:0000313" key="6">
    <source>
        <dbReference type="EMBL" id="MDJ1502342.1"/>
    </source>
</evidence>
<feature type="repeat" description="TPR" evidence="3">
    <location>
        <begin position="229"/>
        <end position="262"/>
    </location>
</feature>
<dbReference type="Pfam" id="PF13432">
    <property type="entry name" value="TPR_16"/>
    <property type="match status" value="2"/>
</dbReference>
<keyword evidence="5" id="KW-0732">Signal</keyword>
<gene>
    <name evidence="6" type="ORF">QNI22_16875</name>
</gene>
<dbReference type="Gene3D" id="1.25.40.10">
    <property type="entry name" value="Tetratricopeptide repeat domain"/>
    <property type="match status" value="3"/>
</dbReference>
<organism evidence="6 7">
    <name type="scientific">Xanthocytophaga agilis</name>
    <dbReference type="NCBI Taxonomy" id="3048010"/>
    <lineage>
        <taxon>Bacteria</taxon>
        <taxon>Pseudomonadati</taxon>
        <taxon>Bacteroidota</taxon>
        <taxon>Cytophagia</taxon>
        <taxon>Cytophagales</taxon>
        <taxon>Rhodocytophagaceae</taxon>
        <taxon>Xanthocytophaga</taxon>
    </lineage>
</organism>
<evidence type="ECO:0000256" key="4">
    <source>
        <dbReference type="SAM" id="MobiDB-lite"/>
    </source>
</evidence>
<feature type="compositionally biased region" description="Low complexity" evidence="4">
    <location>
        <begin position="539"/>
        <end position="556"/>
    </location>
</feature>
<dbReference type="InterPro" id="IPR011990">
    <property type="entry name" value="TPR-like_helical_dom_sf"/>
</dbReference>
<comment type="caution">
    <text evidence="6">The sequence shown here is derived from an EMBL/GenBank/DDBJ whole genome shotgun (WGS) entry which is preliminary data.</text>
</comment>
<dbReference type="GO" id="GO:0009279">
    <property type="term" value="C:cell outer membrane"/>
    <property type="evidence" value="ECO:0007669"/>
    <property type="project" value="TreeGrafter"/>
</dbReference>
<feature type="repeat" description="TPR" evidence="3">
    <location>
        <begin position="55"/>
        <end position="88"/>
    </location>
</feature>
<dbReference type="PANTHER" id="PTHR44858">
    <property type="entry name" value="TETRATRICOPEPTIDE REPEAT PROTEIN 6"/>
    <property type="match status" value="1"/>
</dbReference>
<evidence type="ECO:0000256" key="5">
    <source>
        <dbReference type="SAM" id="SignalP"/>
    </source>
</evidence>
<reference evidence="6" key="1">
    <citation type="submission" date="2023-05" db="EMBL/GenBank/DDBJ databases">
        <authorList>
            <person name="Zhang X."/>
        </authorList>
    </citation>
    <scope>NUCLEOTIDE SEQUENCE</scope>
    <source>
        <strain evidence="6">BD1B2-1</strain>
    </source>
</reference>
<evidence type="ECO:0000313" key="7">
    <source>
        <dbReference type="Proteomes" id="UP001232063"/>
    </source>
</evidence>
<protein>
    <submittedName>
        <fullName evidence="6">Tetratricopeptide repeat protein</fullName>
    </submittedName>
</protein>
<dbReference type="InterPro" id="IPR050498">
    <property type="entry name" value="Ycf3"/>
</dbReference>
<feature type="chain" id="PRO_5042241100" evidence="5">
    <location>
        <begin position="20"/>
        <end position="556"/>
    </location>
</feature>
<dbReference type="RefSeq" id="WP_314512339.1">
    <property type="nucleotide sequence ID" value="NZ_JASJOU010000005.1"/>
</dbReference>
<keyword evidence="1" id="KW-0677">Repeat</keyword>
<dbReference type="AlphaFoldDB" id="A0AAE3R7T8"/>
<accession>A0AAE3R7T8</accession>
<name>A0AAE3R7T8_9BACT</name>
<dbReference type="PROSITE" id="PS50005">
    <property type="entry name" value="TPR"/>
    <property type="match status" value="4"/>
</dbReference>
<feature type="repeat" description="TPR" evidence="3">
    <location>
        <begin position="195"/>
        <end position="228"/>
    </location>
</feature>
<feature type="region of interest" description="Disordered" evidence="4">
    <location>
        <begin position="534"/>
        <end position="556"/>
    </location>
</feature>
<feature type="signal peptide" evidence="5">
    <location>
        <begin position="1"/>
        <end position="19"/>
    </location>
</feature>
<dbReference type="SUPFAM" id="SSF48452">
    <property type="entry name" value="TPR-like"/>
    <property type="match status" value="2"/>
</dbReference>
<dbReference type="InterPro" id="IPR019734">
    <property type="entry name" value="TPR_rpt"/>
</dbReference>
<proteinExistence type="predicted"/>
<dbReference type="SMART" id="SM00028">
    <property type="entry name" value="TPR"/>
    <property type="match status" value="6"/>
</dbReference>
<keyword evidence="7" id="KW-1185">Reference proteome</keyword>
<keyword evidence="2 3" id="KW-0802">TPR repeat</keyword>